<comment type="catalytic activity">
    <reaction evidence="8">
        <text>L-seryl-[protein] + ATP = O-phospho-L-seryl-[protein] + ADP + H(+)</text>
        <dbReference type="Rhea" id="RHEA:17989"/>
        <dbReference type="Rhea" id="RHEA-COMP:9863"/>
        <dbReference type="Rhea" id="RHEA-COMP:11604"/>
        <dbReference type="ChEBI" id="CHEBI:15378"/>
        <dbReference type="ChEBI" id="CHEBI:29999"/>
        <dbReference type="ChEBI" id="CHEBI:30616"/>
        <dbReference type="ChEBI" id="CHEBI:83421"/>
        <dbReference type="ChEBI" id="CHEBI:456216"/>
        <dbReference type="EC" id="2.7.11.1"/>
    </reaction>
</comment>
<dbReference type="InterPro" id="IPR011009">
    <property type="entry name" value="Kinase-like_dom_sf"/>
</dbReference>
<dbReference type="GeneID" id="18258261"/>
<dbReference type="PANTHER" id="PTHR43671">
    <property type="entry name" value="SERINE/THREONINE-PROTEIN KINASE NEK"/>
    <property type="match status" value="1"/>
</dbReference>
<name>G0SAG8_CHATD</name>
<feature type="domain" description="Protein kinase" evidence="10">
    <location>
        <begin position="76"/>
        <end position="398"/>
    </location>
</feature>
<evidence type="ECO:0000256" key="8">
    <source>
        <dbReference type="ARBA" id="ARBA00048679"/>
    </source>
</evidence>
<evidence type="ECO:0000256" key="2">
    <source>
        <dbReference type="ARBA" id="ARBA00022527"/>
    </source>
</evidence>
<keyword evidence="5" id="KW-0418">Kinase</keyword>
<keyword evidence="2" id="KW-0723">Serine/threonine-protein kinase</keyword>
<dbReference type="Gene3D" id="1.10.510.10">
    <property type="entry name" value="Transferase(Phosphotransferase) domain 1"/>
    <property type="match status" value="1"/>
</dbReference>
<dbReference type="AlphaFoldDB" id="G0SAG8"/>
<dbReference type="GO" id="GO:0004674">
    <property type="term" value="F:protein serine/threonine kinase activity"/>
    <property type="evidence" value="ECO:0007669"/>
    <property type="project" value="UniProtKB-KW"/>
</dbReference>
<dbReference type="InterPro" id="IPR000719">
    <property type="entry name" value="Prot_kinase_dom"/>
</dbReference>
<dbReference type="PROSITE" id="PS50011">
    <property type="entry name" value="PROTEIN_KINASE_DOM"/>
    <property type="match status" value="1"/>
</dbReference>
<organism evidence="12">
    <name type="scientific">Chaetomium thermophilum (strain DSM 1495 / CBS 144.50 / IMI 039719)</name>
    <name type="common">Thermochaetoides thermophila</name>
    <dbReference type="NCBI Taxonomy" id="759272"/>
    <lineage>
        <taxon>Eukaryota</taxon>
        <taxon>Fungi</taxon>
        <taxon>Dikarya</taxon>
        <taxon>Ascomycota</taxon>
        <taxon>Pezizomycotina</taxon>
        <taxon>Sordariomycetes</taxon>
        <taxon>Sordariomycetidae</taxon>
        <taxon>Sordariales</taxon>
        <taxon>Chaetomiaceae</taxon>
        <taxon>Thermochaetoides</taxon>
    </lineage>
</organism>
<evidence type="ECO:0000256" key="9">
    <source>
        <dbReference type="SAM" id="MobiDB-lite"/>
    </source>
</evidence>
<reference evidence="11 12" key="1">
    <citation type="journal article" date="2011" name="Cell">
        <title>Insight into structure and assembly of the nuclear pore complex by utilizing the genome of a eukaryotic thermophile.</title>
        <authorList>
            <person name="Amlacher S."/>
            <person name="Sarges P."/>
            <person name="Flemming D."/>
            <person name="van Noort V."/>
            <person name="Kunze R."/>
            <person name="Devos D.P."/>
            <person name="Arumugam M."/>
            <person name="Bork P."/>
            <person name="Hurt E."/>
        </authorList>
    </citation>
    <scope>NUCLEOTIDE SEQUENCE [LARGE SCALE GENOMIC DNA]</scope>
    <source>
        <strain evidence="12">DSM 1495 / CBS 144.50 / IMI 039719</strain>
    </source>
</reference>
<dbReference type="EC" id="2.7.11.1" evidence="1"/>
<accession>G0SAG8</accession>
<dbReference type="GO" id="GO:0005634">
    <property type="term" value="C:nucleus"/>
    <property type="evidence" value="ECO:0007669"/>
    <property type="project" value="TreeGrafter"/>
</dbReference>
<evidence type="ECO:0000256" key="7">
    <source>
        <dbReference type="ARBA" id="ARBA00047899"/>
    </source>
</evidence>
<protein>
    <recommendedName>
        <fullName evidence="1">non-specific serine/threonine protein kinase</fullName>
        <ecNumber evidence="1">2.7.11.1</ecNumber>
    </recommendedName>
</protein>
<evidence type="ECO:0000256" key="3">
    <source>
        <dbReference type="ARBA" id="ARBA00022679"/>
    </source>
</evidence>
<dbReference type="PANTHER" id="PTHR43671:SF98">
    <property type="entry name" value="SERINE_THREONINE-PROTEIN KINASE NEK11"/>
    <property type="match status" value="1"/>
</dbReference>
<evidence type="ECO:0000256" key="1">
    <source>
        <dbReference type="ARBA" id="ARBA00012513"/>
    </source>
</evidence>
<dbReference type="Proteomes" id="UP000008066">
    <property type="component" value="Unassembled WGS sequence"/>
</dbReference>
<keyword evidence="4" id="KW-0547">Nucleotide-binding</keyword>
<evidence type="ECO:0000259" key="10">
    <source>
        <dbReference type="PROSITE" id="PS50011"/>
    </source>
</evidence>
<feature type="region of interest" description="Disordered" evidence="9">
    <location>
        <begin position="500"/>
        <end position="524"/>
    </location>
</feature>
<dbReference type="SMART" id="SM00220">
    <property type="entry name" value="S_TKc"/>
    <property type="match status" value="1"/>
</dbReference>
<dbReference type="CDD" id="cd00180">
    <property type="entry name" value="PKc"/>
    <property type="match status" value="1"/>
</dbReference>
<dbReference type="InterPro" id="IPR008271">
    <property type="entry name" value="Ser/Thr_kinase_AS"/>
</dbReference>
<comment type="catalytic activity">
    <reaction evidence="7">
        <text>L-threonyl-[protein] + ATP = O-phospho-L-threonyl-[protein] + ADP + H(+)</text>
        <dbReference type="Rhea" id="RHEA:46608"/>
        <dbReference type="Rhea" id="RHEA-COMP:11060"/>
        <dbReference type="Rhea" id="RHEA-COMP:11605"/>
        <dbReference type="ChEBI" id="CHEBI:15378"/>
        <dbReference type="ChEBI" id="CHEBI:30013"/>
        <dbReference type="ChEBI" id="CHEBI:30616"/>
        <dbReference type="ChEBI" id="CHEBI:61977"/>
        <dbReference type="ChEBI" id="CHEBI:456216"/>
        <dbReference type="EC" id="2.7.11.1"/>
    </reaction>
</comment>
<feature type="compositionally biased region" description="Basic and acidic residues" evidence="9">
    <location>
        <begin position="430"/>
        <end position="441"/>
    </location>
</feature>
<dbReference type="OrthoDB" id="248923at2759"/>
<feature type="region of interest" description="Disordered" evidence="9">
    <location>
        <begin position="63"/>
        <end position="83"/>
    </location>
</feature>
<dbReference type="OMA" id="NCEEQML"/>
<feature type="region of interest" description="Disordered" evidence="9">
    <location>
        <begin position="171"/>
        <end position="192"/>
    </location>
</feature>
<evidence type="ECO:0000313" key="11">
    <source>
        <dbReference type="EMBL" id="EGS19740.1"/>
    </source>
</evidence>
<dbReference type="KEGG" id="cthr:CTHT_0042230"/>
<keyword evidence="12" id="KW-1185">Reference proteome</keyword>
<dbReference type="Pfam" id="PF00069">
    <property type="entry name" value="Pkinase"/>
    <property type="match status" value="1"/>
</dbReference>
<sequence length="554" mass="62189">MPTSSVSSQSSGMQLIPLSDYLQKADDTNFVWDEDSREQSDEWLDPIREAGLDYRKHKVFAAHTGHKRPKPPKPFTRSGPELGDSGSTVVYRVTAPAGVDYGRPLALKVISLRDGSRPMGATSQARLRALGEVATLAALRHPHIVRYVASYEEFSVQPWLLPHWSPRPKSHSAKQLAKAAAPEPDDDVNSGRSTRIGRHVLGIAMYPPGQCNLRTLMEEVAVAPDTSGWIMACMHNYFGCLSQAVAYLHRNSVRIRHKDIKPENIVIDKWGVPILTDFGLSKHFERGQYSQGPTFKTLKYADPEAIKERPRDERSDIFSLGCVFLEIATVLLGQHPEYAEQQLSNGTKESYDFHYSEHLHNLDSYLEKLSNQVAPDLIASDPSREASAKAIVAVLPYIRQMMDVSQWRRPKAKELYPWFRHLYDIHEHPGPCRTCEEERRTGRAIPLPNGDDDDDNNSRRSCSSPERTGPPSSAPVSRTATSLCLANLGRHNTQISLASTCPSSQPAPRVPFETYEPPSTPPIWKTEFQDEMIVEWSEPLEDEGGDTDMDLWDN</sequence>
<proteinExistence type="predicted"/>
<dbReference type="PROSITE" id="PS00108">
    <property type="entry name" value="PROTEIN_KINASE_ST"/>
    <property type="match status" value="1"/>
</dbReference>
<dbReference type="SUPFAM" id="SSF56112">
    <property type="entry name" value="Protein kinase-like (PK-like)"/>
    <property type="match status" value="1"/>
</dbReference>
<dbReference type="EMBL" id="GL988043">
    <property type="protein sequence ID" value="EGS19740.1"/>
    <property type="molecule type" value="Genomic_DNA"/>
</dbReference>
<dbReference type="RefSeq" id="XP_006694625.1">
    <property type="nucleotide sequence ID" value="XM_006694562.1"/>
</dbReference>
<dbReference type="eggNOG" id="KOG0591">
    <property type="taxonomic scope" value="Eukaryota"/>
</dbReference>
<keyword evidence="3" id="KW-0808">Transferase</keyword>
<dbReference type="InterPro" id="IPR050660">
    <property type="entry name" value="NEK_Ser/Thr_kinase"/>
</dbReference>
<evidence type="ECO:0000313" key="12">
    <source>
        <dbReference type="Proteomes" id="UP000008066"/>
    </source>
</evidence>
<dbReference type="HOGENOM" id="CLU_500669_0_0_1"/>
<evidence type="ECO:0000256" key="5">
    <source>
        <dbReference type="ARBA" id="ARBA00022777"/>
    </source>
</evidence>
<feature type="compositionally biased region" description="Polar residues" evidence="9">
    <location>
        <begin position="462"/>
        <end position="479"/>
    </location>
</feature>
<dbReference type="GO" id="GO:0005524">
    <property type="term" value="F:ATP binding"/>
    <property type="evidence" value="ECO:0007669"/>
    <property type="project" value="UniProtKB-KW"/>
</dbReference>
<feature type="region of interest" description="Disordered" evidence="9">
    <location>
        <begin position="430"/>
        <end position="479"/>
    </location>
</feature>
<gene>
    <name evidence="11" type="ORF">CTHT_0042230</name>
</gene>
<evidence type="ECO:0000256" key="4">
    <source>
        <dbReference type="ARBA" id="ARBA00022741"/>
    </source>
</evidence>
<evidence type="ECO:0000256" key="6">
    <source>
        <dbReference type="ARBA" id="ARBA00022840"/>
    </source>
</evidence>
<dbReference type="Gene3D" id="3.30.200.20">
    <property type="entry name" value="Phosphorylase Kinase, domain 1"/>
    <property type="match status" value="1"/>
</dbReference>
<keyword evidence="6" id="KW-0067">ATP-binding</keyword>